<protein>
    <submittedName>
        <fullName evidence="1">Uncharacterized protein</fullName>
    </submittedName>
</protein>
<dbReference type="Proteomes" id="UP000018130">
    <property type="component" value="Unassembled WGS sequence"/>
</dbReference>
<evidence type="ECO:0000313" key="1">
    <source>
        <dbReference type="EMBL" id="CCQ67294.1"/>
    </source>
</evidence>
<comment type="caution">
    <text evidence="1">The sequence shown here is derived from an EMBL/GenBank/DDBJ whole genome shotgun (WGS) entry which is preliminary data.</text>
</comment>
<reference evidence="1 2" key="1">
    <citation type="submission" date="2013-01" db="EMBL/GenBank/DDBJ databases">
        <authorList>
            <person name="Bench S."/>
        </authorList>
    </citation>
    <scope>NUCLEOTIDE SEQUENCE [LARGE SCALE GENOMIC DNA]</scope>
    <source>
        <strain evidence="1 2">WH 0402</strain>
    </source>
</reference>
<proteinExistence type="predicted"/>
<dbReference type="AlphaFoldDB" id="T2JQH0"/>
<gene>
    <name evidence="1" type="ORF">CWATWH0402_5964</name>
</gene>
<evidence type="ECO:0000313" key="2">
    <source>
        <dbReference type="Proteomes" id="UP000018130"/>
    </source>
</evidence>
<dbReference type="EMBL" id="CAQN01000574">
    <property type="protein sequence ID" value="CCQ67294.1"/>
    <property type="molecule type" value="Genomic_DNA"/>
</dbReference>
<accession>T2JQH0</accession>
<organism evidence="1 2">
    <name type="scientific">Crocosphaera watsonii WH 0402</name>
    <dbReference type="NCBI Taxonomy" id="1284629"/>
    <lineage>
        <taxon>Bacteria</taxon>
        <taxon>Bacillati</taxon>
        <taxon>Cyanobacteriota</taxon>
        <taxon>Cyanophyceae</taxon>
        <taxon>Oscillatoriophycideae</taxon>
        <taxon>Chroococcales</taxon>
        <taxon>Aphanothecaceae</taxon>
        <taxon>Crocosphaera</taxon>
    </lineage>
</organism>
<name>T2JQH0_CROWT</name>
<reference evidence="1 2" key="2">
    <citation type="submission" date="2013-09" db="EMBL/GenBank/DDBJ databases">
        <title>Whole genome comparison of six Crocosphaera watsonii strains with differing phenotypes.</title>
        <authorList>
            <person name="Bench S.R."/>
            <person name="Heller P."/>
            <person name="Frank I."/>
            <person name="Arciniega M."/>
            <person name="Shilova I.N."/>
            <person name="Zehr J.P."/>
        </authorList>
    </citation>
    <scope>NUCLEOTIDE SEQUENCE [LARGE SCALE GENOMIC DNA]</scope>
    <source>
        <strain evidence="1 2">WH 0402</strain>
    </source>
</reference>
<sequence>MFSENHPQPRHWYYDFCGQQKPYLLNRINNNLGAISKISYTSSTHFYLPKIWV</sequence>